<protein>
    <recommendedName>
        <fullName evidence="4">Outer membrane protein beta-barrel domain-containing protein</fullName>
    </recommendedName>
</protein>
<dbReference type="EMBL" id="JBBMQS010000005">
    <property type="protein sequence ID" value="MEM5497687.1"/>
    <property type="molecule type" value="Genomic_DNA"/>
</dbReference>
<organism evidence="2 3">
    <name type="scientific">Paraglaciecola mesophila</name>
    <dbReference type="NCBI Taxonomy" id="197222"/>
    <lineage>
        <taxon>Bacteria</taxon>
        <taxon>Pseudomonadati</taxon>
        <taxon>Pseudomonadota</taxon>
        <taxon>Gammaproteobacteria</taxon>
        <taxon>Alteromonadales</taxon>
        <taxon>Alteromonadaceae</taxon>
        <taxon>Paraglaciecola</taxon>
    </lineage>
</organism>
<reference evidence="2 3" key="1">
    <citation type="submission" date="2024-03" db="EMBL/GenBank/DDBJ databases">
        <title>Community enrichment and isolation of bacterial strains for fucoidan degradation.</title>
        <authorList>
            <person name="Sichert A."/>
        </authorList>
    </citation>
    <scope>NUCLEOTIDE SEQUENCE [LARGE SCALE GENOMIC DNA]</scope>
    <source>
        <strain evidence="2 3">AS12</strain>
    </source>
</reference>
<feature type="chain" id="PRO_5045923689" description="Outer membrane protein beta-barrel domain-containing protein" evidence="1">
    <location>
        <begin position="18"/>
        <end position="167"/>
    </location>
</feature>
<evidence type="ECO:0000313" key="3">
    <source>
        <dbReference type="Proteomes" id="UP001461163"/>
    </source>
</evidence>
<gene>
    <name evidence="2" type="ORF">WNY77_09810</name>
</gene>
<feature type="signal peptide" evidence="1">
    <location>
        <begin position="1"/>
        <end position="17"/>
    </location>
</feature>
<keyword evidence="3" id="KW-1185">Reference proteome</keyword>
<sequence length="167" mass="18104">MKTLALLLPFLSLNCFAEEENHDKGFSIGLGLGSMYTGIGGNLSLMSEYDLKYVSIGCVEYSSRFGSTCGFGAGWTKTDLFDFDSNKHGFGVYISLVGHESYVGYTSTTEGVKAYFHDDDIYGAGISYTYFMNGINQSGTTFGASIHATNASVESKYGGFLQVGYQF</sequence>
<evidence type="ECO:0008006" key="4">
    <source>
        <dbReference type="Google" id="ProtNLM"/>
    </source>
</evidence>
<evidence type="ECO:0000313" key="2">
    <source>
        <dbReference type="EMBL" id="MEM5497687.1"/>
    </source>
</evidence>
<name>A0ABU9SUX4_9ALTE</name>
<accession>A0ABU9SUX4</accession>
<comment type="caution">
    <text evidence="2">The sequence shown here is derived from an EMBL/GenBank/DDBJ whole genome shotgun (WGS) entry which is preliminary data.</text>
</comment>
<dbReference type="RefSeq" id="WP_006991552.1">
    <property type="nucleotide sequence ID" value="NZ_JBBMQS010000005.1"/>
</dbReference>
<keyword evidence="1" id="KW-0732">Signal</keyword>
<dbReference type="Proteomes" id="UP001461163">
    <property type="component" value="Unassembled WGS sequence"/>
</dbReference>
<evidence type="ECO:0000256" key="1">
    <source>
        <dbReference type="SAM" id="SignalP"/>
    </source>
</evidence>
<proteinExistence type="predicted"/>